<organism evidence="1 2">
    <name type="scientific">Entomophthora muscae</name>
    <dbReference type="NCBI Taxonomy" id="34485"/>
    <lineage>
        <taxon>Eukaryota</taxon>
        <taxon>Fungi</taxon>
        <taxon>Fungi incertae sedis</taxon>
        <taxon>Zoopagomycota</taxon>
        <taxon>Entomophthoromycotina</taxon>
        <taxon>Entomophthoromycetes</taxon>
        <taxon>Entomophthorales</taxon>
        <taxon>Entomophthoraceae</taxon>
        <taxon>Entomophthora</taxon>
    </lineage>
</organism>
<comment type="caution">
    <text evidence="1">The sequence shown here is derived from an EMBL/GenBank/DDBJ whole genome shotgun (WGS) entry which is preliminary data.</text>
</comment>
<name>A0ACC2TTC8_9FUNG</name>
<sequence>MNPEPPPALSITRSILYALQEAWYQPPQDNFNKFKTVDLVEDANHSRLQAIKYKAHLKDRRIKRRILGLYEAAQSWIVVLLVGVAIGSSAAFIDISVSWLSDLKVGVCKTSWYLNKKFCCWEEEGPEGACTDWATWGSLVNYTLEAPLNFVFYLSFSTLFAFLSAYLVKRFAPTAAGSGIPQIKTILGGFILPDFLGKSTLLIKTISLILAVSSGLSLGKEGPSVHLACCIGAVISKWFSKFKNNHGKNREILSAASAAGVAVAFGSPIGGVLYSLEELSTLFPKKTLWRSFFGALVATVVLHSWNPFRTGKIVLFQVESEHSWHAFEILIFIFIGLFGGLYGVLTTRLNLWITAFRQKHLKGLAIYEISLLATITSAICYFNIFLSVDMSEAMYILFKECDKNYSLGLCKATSTMAISSLLWAAFVRAVLVIMTYGCDVPTGIFIPSMAIGACFGRAVGIYVKSIYVNSPGYWFFKACPAAKPCIFPGTYAILGAAATLCGITRMTVSVVVIMFELTGATEFILPLMITVIVAKAVGDVFHHGGIADQAIKWKGFPFMENEASHFGALPVAQAMSKRPTCIPATGLKLNQLEKILRDNNFKGFPVIKRIRDHRLEGFISRESILKVLDEASKQGATSSTSHCFFGASDSGPVVSSTSIDFGSQLDQNPFIIHPKLALETVQSIFRNIGPRVLLVELQGNLVGLITKKDVLNYERFLENNTLAPENSVYSPARTASWWTNLTGFFSGSSVYRRLNNYPDPDHQDGVPLTGL</sequence>
<dbReference type="Proteomes" id="UP001165960">
    <property type="component" value="Unassembled WGS sequence"/>
</dbReference>
<keyword evidence="2" id="KW-1185">Reference proteome</keyword>
<gene>
    <name evidence="1" type="primary">GEF1_1</name>
    <name evidence="1" type="ORF">DSO57_1011071</name>
</gene>
<accession>A0ACC2TTC8</accession>
<evidence type="ECO:0000313" key="1">
    <source>
        <dbReference type="EMBL" id="KAJ9078025.1"/>
    </source>
</evidence>
<dbReference type="EMBL" id="QTSX02002167">
    <property type="protein sequence ID" value="KAJ9078025.1"/>
    <property type="molecule type" value="Genomic_DNA"/>
</dbReference>
<reference evidence="1" key="1">
    <citation type="submission" date="2022-04" db="EMBL/GenBank/DDBJ databases">
        <title>Genome of the entomopathogenic fungus Entomophthora muscae.</title>
        <authorList>
            <person name="Elya C."/>
            <person name="Lovett B.R."/>
            <person name="Lee E."/>
            <person name="Macias A.M."/>
            <person name="Hajek A.E."/>
            <person name="De Bivort B.L."/>
            <person name="Kasson M.T."/>
            <person name="De Fine Licht H.H."/>
            <person name="Stajich J.E."/>
        </authorList>
    </citation>
    <scope>NUCLEOTIDE SEQUENCE</scope>
    <source>
        <strain evidence="1">Berkeley</strain>
    </source>
</reference>
<proteinExistence type="predicted"/>
<protein>
    <submittedName>
        <fullName evidence="1">Glycerol ethanol, ferric requiring protein, variant 2</fullName>
    </submittedName>
</protein>
<evidence type="ECO:0000313" key="2">
    <source>
        <dbReference type="Proteomes" id="UP001165960"/>
    </source>
</evidence>